<dbReference type="RefSeq" id="WP_002772567.1">
    <property type="nucleotide sequence ID" value="NZ_JQDG01000036.1"/>
</dbReference>
<name>A0A833H3J6_9LEPT</name>
<comment type="caution">
    <text evidence="1">The sequence shown here is derived from an EMBL/GenBank/DDBJ whole genome shotgun (WGS) entry which is preliminary data.</text>
</comment>
<sequence>MVVDKVGGIGPGYGPKKIQTKAEVNRTDAPKDNVTISDAAMRQQNIDRVKKLALSTENRTDKLKEVRERLAEGVYDNPSDEILGKAADQITDFFLTR</sequence>
<keyword evidence="1" id="KW-0969">Cilium</keyword>
<dbReference type="InterPro" id="IPR035890">
    <property type="entry name" value="Anti-sigma-28_factor_FlgM_sf"/>
</dbReference>
<protein>
    <submittedName>
        <fullName evidence="1">Flagellar biosynthesis anti-sigma factor FlgM</fullName>
    </submittedName>
</protein>
<dbReference type="SUPFAM" id="SSF101498">
    <property type="entry name" value="Anti-sigma factor FlgM"/>
    <property type="match status" value="1"/>
</dbReference>
<reference evidence="1 2" key="1">
    <citation type="submission" date="2019-10" db="EMBL/GenBank/DDBJ databases">
        <title>Extracellular Electron Transfer in a Candidatus Methanoperedens spp. Enrichment Culture.</title>
        <authorList>
            <person name="Berger S."/>
            <person name="Rangel Shaw D."/>
            <person name="Berben T."/>
            <person name="In 'T Zandt M."/>
            <person name="Frank J."/>
            <person name="Reimann J."/>
            <person name="Jetten M.S.M."/>
            <person name="Welte C.U."/>
        </authorList>
    </citation>
    <scope>NUCLEOTIDE SEQUENCE [LARGE SCALE GENOMIC DNA]</scope>
    <source>
        <strain evidence="1">SB12</strain>
    </source>
</reference>
<proteinExistence type="predicted"/>
<keyword evidence="1" id="KW-0966">Cell projection</keyword>
<evidence type="ECO:0000313" key="1">
    <source>
        <dbReference type="EMBL" id="KAB2934226.1"/>
    </source>
</evidence>
<evidence type="ECO:0000313" key="2">
    <source>
        <dbReference type="Proteomes" id="UP000460298"/>
    </source>
</evidence>
<dbReference type="OrthoDB" id="344017at2"/>
<accession>A0A833H3J6</accession>
<dbReference type="Proteomes" id="UP000460298">
    <property type="component" value="Unassembled WGS sequence"/>
</dbReference>
<organism evidence="1 2">
    <name type="scientific">Leptonema illini</name>
    <dbReference type="NCBI Taxonomy" id="183"/>
    <lineage>
        <taxon>Bacteria</taxon>
        <taxon>Pseudomonadati</taxon>
        <taxon>Spirochaetota</taxon>
        <taxon>Spirochaetia</taxon>
        <taxon>Leptospirales</taxon>
        <taxon>Leptospiraceae</taxon>
        <taxon>Leptonema</taxon>
    </lineage>
</organism>
<dbReference type="AlphaFoldDB" id="A0A833H3J6"/>
<keyword evidence="1" id="KW-0282">Flagellum</keyword>
<dbReference type="EMBL" id="WBUI01000003">
    <property type="protein sequence ID" value="KAB2934226.1"/>
    <property type="molecule type" value="Genomic_DNA"/>
</dbReference>
<gene>
    <name evidence="1" type="ORF">F9K24_04160</name>
</gene>